<dbReference type="InterPro" id="IPR034686">
    <property type="entry name" value="Terpene_cyclase-like_2"/>
</dbReference>
<dbReference type="Gene3D" id="1.10.600.10">
    <property type="entry name" value="Farnesyl Diphosphate Synthase"/>
    <property type="match status" value="1"/>
</dbReference>
<dbReference type="OrthoDB" id="2861623at2759"/>
<evidence type="ECO:0000256" key="2">
    <source>
        <dbReference type="ARBA" id="ARBA00006333"/>
    </source>
</evidence>
<dbReference type="EMBL" id="PDNB01000021">
    <property type="protein sequence ID" value="PGH15902.1"/>
    <property type="molecule type" value="Genomic_DNA"/>
</dbReference>
<dbReference type="PANTHER" id="PTHR35201">
    <property type="entry name" value="TERPENE SYNTHASE"/>
    <property type="match status" value="1"/>
</dbReference>
<dbReference type="GO" id="GO:0046872">
    <property type="term" value="F:metal ion binding"/>
    <property type="evidence" value="ECO:0007669"/>
    <property type="project" value="UniProtKB-KW"/>
</dbReference>
<proteinExistence type="inferred from homology"/>
<dbReference type="Pfam" id="PF19086">
    <property type="entry name" value="Terpene_syn_C_2"/>
    <property type="match status" value="1"/>
</dbReference>
<dbReference type="PANTHER" id="PTHR35201:SF4">
    <property type="entry name" value="BETA-PINACENE SYNTHASE-RELATED"/>
    <property type="match status" value="1"/>
</dbReference>
<dbReference type="AlphaFoldDB" id="A0A2B7Y4Y1"/>
<organism evidence="5 6">
    <name type="scientific">Helicocarpus griseus UAMH5409</name>
    <dbReference type="NCBI Taxonomy" id="1447875"/>
    <lineage>
        <taxon>Eukaryota</taxon>
        <taxon>Fungi</taxon>
        <taxon>Dikarya</taxon>
        <taxon>Ascomycota</taxon>
        <taxon>Pezizomycotina</taxon>
        <taxon>Eurotiomycetes</taxon>
        <taxon>Eurotiomycetidae</taxon>
        <taxon>Onygenales</taxon>
        <taxon>Ajellomycetaceae</taxon>
        <taxon>Helicocarpus</taxon>
    </lineage>
</organism>
<comment type="caution">
    <text evidence="5">The sequence shown here is derived from an EMBL/GenBank/DDBJ whole genome shotgun (WGS) entry which is preliminary data.</text>
</comment>
<comment type="similarity">
    <text evidence="2 4">Belongs to the terpene synthase family.</text>
</comment>
<dbReference type="EC" id="4.2.3.-" evidence="4"/>
<evidence type="ECO:0000256" key="4">
    <source>
        <dbReference type="RuleBase" id="RU366034"/>
    </source>
</evidence>
<keyword evidence="4" id="KW-0456">Lyase</keyword>
<dbReference type="STRING" id="1447875.A0A2B7Y4Y1"/>
<sequence length="357" mass="41573">MRFFRPYFATRQYASSSHQNLLNSWPHQLLRTSIYSQVFNTRDYNLRSFSTVTIPDLFVSFLAQKPVQNPNYAQVKALLEASMRDFGYNNTEYAKRVCADFPYFAALFAPTAAVSEYQTICDYLHWIFDFDDLFDDGNLSNKFQDAQRKVDGLLAILSLEGNGDTSKDDILGHAFRSIWKRIVESSTKGVQERFSTYIRNYCDALLRQVGTRQPLDQTSISEYTTIRSESLGALPFFPLIEYYQFLDLPNEVMNHHSIKEIETIAVEIMMLHNDLLSYQKECTTNPTNPNIISLYRHHHSLSQQQAYDAVDSLLRERYKRWYIAHSELPVLGEKLDEQVQRYVHGCGDVVRSNLNWR</sequence>
<evidence type="ECO:0000313" key="6">
    <source>
        <dbReference type="Proteomes" id="UP000223968"/>
    </source>
</evidence>
<dbReference type="SUPFAM" id="SSF48576">
    <property type="entry name" value="Terpenoid synthases"/>
    <property type="match status" value="1"/>
</dbReference>
<dbReference type="GO" id="GO:0010333">
    <property type="term" value="F:terpene synthase activity"/>
    <property type="evidence" value="ECO:0007669"/>
    <property type="project" value="InterPro"/>
</dbReference>
<keyword evidence="6" id="KW-1185">Reference proteome</keyword>
<evidence type="ECO:0000256" key="3">
    <source>
        <dbReference type="ARBA" id="ARBA00022842"/>
    </source>
</evidence>
<reference evidence="5 6" key="1">
    <citation type="submission" date="2017-10" db="EMBL/GenBank/DDBJ databases">
        <title>Comparative genomics in systemic dimorphic fungi from Ajellomycetaceae.</title>
        <authorList>
            <person name="Munoz J.F."/>
            <person name="Mcewen J.G."/>
            <person name="Clay O.K."/>
            <person name="Cuomo C.A."/>
        </authorList>
    </citation>
    <scope>NUCLEOTIDE SEQUENCE [LARGE SCALE GENOMIC DNA]</scope>
    <source>
        <strain evidence="5 6">UAMH5409</strain>
    </source>
</reference>
<accession>A0A2B7Y4Y1</accession>
<evidence type="ECO:0000256" key="1">
    <source>
        <dbReference type="ARBA" id="ARBA00001946"/>
    </source>
</evidence>
<gene>
    <name evidence="5" type="ORF">AJ79_02069</name>
</gene>
<name>A0A2B7Y4Y1_9EURO</name>
<protein>
    <recommendedName>
        <fullName evidence="4">Terpene synthase</fullName>
        <ecNumber evidence="4">4.2.3.-</ecNumber>
    </recommendedName>
</protein>
<dbReference type="InterPro" id="IPR008949">
    <property type="entry name" value="Isoprenoid_synthase_dom_sf"/>
</dbReference>
<evidence type="ECO:0000313" key="5">
    <source>
        <dbReference type="EMBL" id="PGH15902.1"/>
    </source>
</evidence>
<dbReference type="GO" id="GO:0008299">
    <property type="term" value="P:isoprenoid biosynthetic process"/>
    <property type="evidence" value="ECO:0007669"/>
    <property type="project" value="UniProtKB-ARBA"/>
</dbReference>
<dbReference type="Proteomes" id="UP000223968">
    <property type="component" value="Unassembled WGS sequence"/>
</dbReference>
<comment type="cofactor">
    <cofactor evidence="1 4">
        <name>Mg(2+)</name>
        <dbReference type="ChEBI" id="CHEBI:18420"/>
    </cofactor>
</comment>
<keyword evidence="4" id="KW-0479">Metal-binding</keyword>
<keyword evidence="3 4" id="KW-0460">Magnesium</keyword>